<feature type="transmembrane region" description="Helical" evidence="6">
    <location>
        <begin position="304"/>
        <end position="326"/>
    </location>
</feature>
<evidence type="ECO:0000256" key="2">
    <source>
        <dbReference type="ARBA" id="ARBA00022475"/>
    </source>
</evidence>
<dbReference type="Proteomes" id="UP000567922">
    <property type="component" value="Unassembled WGS sequence"/>
</dbReference>
<feature type="transmembrane region" description="Helical" evidence="6">
    <location>
        <begin position="31"/>
        <end position="55"/>
    </location>
</feature>
<organism evidence="7 8">
    <name type="scientific">Hoyosella altamirensis</name>
    <dbReference type="NCBI Taxonomy" id="616997"/>
    <lineage>
        <taxon>Bacteria</taxon>
        <taxon>Bacillati</taxon>
        <taxon>Actinomycetota</taxon>
        <taxon>Actinomycetes</taxon>
        <taxon>Mycobacteriales</taxon>
        <taxon>Hoyosellaceae</taxon>
        <taxon>Hoyosella</taxon>
    </lineage>
</organism>
<feature type="transmembrane region" description="Helical" evidence="6">
    <location>
        <begin position="61"/>
        <end position="84"/>
    </location>
</feature>
<dbReference type="EMBL" id="JACHWS010000004">
    <property type="protein sequence ID" value="MBB3039580.1"/>
    <property type="molecule type" value="Genomic_DNA"/>
</dbReference>
<feature type="transmembrane region" description="Helical" evidence="6">
    <location>
        <begin position="105"/>
        <end position="122"/>
    </location>
</feature>
<keyword evidence="8" id="KW-1185">Reference proteome</keyword>
<dbReference type="PANTHER" id="PTHR30250">
    <property type="entry name" value="PST FAMILY PREDICTED COLANIC ACID TRANSPORTER"/>
    <property type="match status" value="1"/>
</dbReference>
<feature type="transmembrane region" description="Helical" evidence="6">
    <location>
        <begin position="401"/>
        <end position="422"/>
    </location>
</feature>
<comment type="subcellular location">
    <subcellularLocation>
        <location evidence="1">Cell membrane</location>
        <topology evidence="1">Multi-pass membrane protein</topology>
    </subcellularLocation>
</comment>
<dbReference type="RefSeq" id="WP_157094861.1">
    <property type="nucleotide sequence ID" value="NZ_BDDI01000001.1"/>
</dbReference>
<feature type="transmembrane region" description="Helical" evidence="6">
    <location>
        <begin position="175"/>
        <end position="195"/>
    </location>
</feature>
<dbReference type="AlphaFoldDB" id="A0A839RSP0"/>
<evidence type="ECO:0000313" key="8">
    <source>
        <dbReference type="Proteomes" id="UP000567922"/>
    </source>
</evidence>
<keyword evidence="4 6" id="KW-1133">Transmembrane helix</keyword>
<evidence type="ECO:0000256" key="4">
    <source>
        <dbReference type="ARBA" id="ARBA00022989"/>
    </source>
</evidence>
<feature type="transmembrane region" description="Helical" evidence="6">
    <location>
        <begin position="377"/>
        <end position="395"/>
    </location>
</feature>
<keyword evidence="3 6" id="KW-0812">Transmembrane</keyword>
<keyword evidence="2" id="KW-1003">Cell membrane</keyword>
<name>A0A839RSP0_9ACTN</name>
<comment type="caution">
    <text evidence="7">The sequence shown here is derived from an EMBL/GenBank/DDBJ whole genome shotgun (WGS) entry which is preliminary data.</text>
</comment>
<evidence type="ECO:0000313" key="7">
    <source>
        <dbReference type="EMBL" id="MBB3039580.1"/>
    </source>
</evidence>
<feature type="transmembrane region" description="Helical" evidence="6">
    <location>
        <begin position="346"/>
        <end position="365"/>
    </location>
</feature>
<evidence type="ECO:0000256" key="6">
    <source>
        <dbReference type="SAM" id="Phobius"/>
    </source>
</evidence>
<reference evidence="7 8" key="1">
    <citation type="submission" date="2020-08" db="EMBL/GenBank/DDBJ databases">
        <title>Sequencing the genomes of 1000 actinobacteria strains.</title>
        <authorList>
            <person name="Klenk H.-P."/>
        </authorList>
    </citation>
    <scope>NUCLEOTIDE SEQUENCE [LARGE SCALE GENOMIC DNA]</scope>
    <source>
        <strain evidence="7 8">DSM 45258</strain>
    </source>
</reference>
<feature type="transmembrane region" description="Helical" evidence="6">
    <location>
        <begin position="134"/>
        <end position="154"/>
    </location>
</feature>
<proteinExistence type="predicted"/>
<protein>
    <submittedName>
        <fullName evidence="7">O-antigen/teichoic acid export membrane protein</fullName>
    </submittedName>
</protein>
<dbReference type="GO" id="GO:0005886">
    <property type="term" value="C:plasma membrane"/>
    <property type="evidence" value="ECO:0007669"/>
    <property type="project" value="UniProtKB-SubCell"/>
</dbReference>
<accession>A0A839RSP0</accession>
<gene>
    <name evidence="7" type="ORF">FHU29_004068</name>
</gene>
<evidence type="ECO:0000256" key="5">
    <source>
        <dbReference type="ARBA" id="ARBA00023136"/>
    </source>
</evidence>
<sequence length="448" mass="47105">MQIAGSADWEPSSSVAAGALPSRRVLAADSLVSLASNVFGAISNLIFWVVAAFLYSAADVGSAGVVIGAALGLSTLSNFGMGTLATQYLPLSGSLAMRWFFRSHYAVFTASLVTGTAFVIVAPRSLLFGSPTEVAMFPVLVAILSISMLYDPAASGLGRARWGALANVSHATMRLLLLPLFAFVPFGTIGVVLAWFLPVMFLVPILSVAIMSRIGETKLTEIAPRQIRRGQLLRDFRKSYAPALLAAMVPALLPLIVITALGRDQAGYYIVTFSLIMMLAVLMSATVGPFVTAAGDYATDLAGLTYRFGFVLVLATLASTMFLAVIAPTGLGIIGEDYRTYGGPLLALASAAIPFLALQAFYGAFAQLRKDYRKVIASQFLSTSTLLLGAAIFAGQYGLVAVGWSFLLAEAVVAVVVFVPTVRAIRAATRTRQPGRAYRGAAGSTVAT</sequence>
<dbReference type="OrthoDB" id="2472181at2"/>
<feature type="transmembrane region" description="Helical" evidence="6">
    <location>
        <begin position="240"/>
        <end position="262"/>
    </location>
</feature>
<keyword evidence="5 6" id="KW-0472">Membrane</keyword>
<feature type="transmembrane region" description="Helical" evidence="6">
    <location>
        <begin position="268"/>
        <end position="292"/>
    </location>
</feature>
<dbReference type="InterPro" id="IPR050833">
    <property type="entry name" value="Poly_Biosynth_Transport"/>
</dbReference>
<evidence type="ECO:0000256" key="1">
    <source>
        <dbReference type="ARBA" id="ARBA00004651"/>
    </source>
</evidence>
<dbReference type="PANTHER" id="PTHR30250:SF11">
    <property type="entry name" value="O-ANTIGEN TRANSPORTER-RELATED"/>
    <property type="match status" value="1"/>
</dbReference>
<evidence type="ECO:0000256" key="3">
    <source>
        <dbReference type="ARBA" id="ARBA00022692"/>
    </source>
</evidence>